<evidence type="ECO:0000313" key="8">
    <source>
        <dbReference type="Proteomes" id="UP000321332"/>
    </source>
</evidence>
<dbReference type="InterPro" id="IPR015890">
    <property type="entry name" value="Chorismate_C"/>
</dbReference>
<organism evidence="7 8">
    <name type="scientific">Leuconostoc carnosum</name>
    <dbReference type="NCBI Taxonomy" id="1252"/>
    <lineage>
        <taxon>Bacteria</taxon>
        <taxon>Bacillati</taxon>
        <taxon>Bacillota</taxon>
        <taxon>Bacilli</taxon>
        <taxon>Lactobacillales</taxon>
        <taxon>Lactobacillaceae</taxon>
        <taxon>Leuconostoc</taxon>
    </lineage>
</organism>
<dbReference type="GO" id="GO:0008909">
    <property type="term" value="F:isochorismate synthase activity"/>
    <property type="evidence" value="ECO:0007669"/>
    <property type="project" value="UniProtKB-EC"/>
</dbReference>
<dbReference type="InterPro" id="IPR005801">
    <property type="entry name" value="ADC_synthase"/>
</dbReference>
<dbReference type="EMBL" id="CP042374">
    <property type="protein sequence ID" value="QEA32824.1"/>
    <property type="molecule type" value="Genomic_DNA"/>
</dbReference>
<accession>A0AAE6M2Z9</accession>
<dbReference type="SUPFAM" id="SSF56322">
    <property type="entry name" value="ADC synthase"/>
    <property type="match status" value="1"/>
</dbReference>
<dbReference type="GeneID" id="61186310"/>
<reference evidence="7 8" key="1">
    <citation type="submission" date="2019-06" db="EMBL/GenBank/DDBJ databases">
        <title>Genome analyses of bacteria isolated from kimchi.</title>
        <authorList>
            <person name="Lee S."/>
            <person name="Ahn S."/>
            <person name="Roh S."/>
        </authorList>
    </citation>
    <scope>NUCLEOTIDE SEQUENCE [LARGE SCALE GENOMIC DNA]</scope>
    <source>
        <strain evidence="7 8">CBA3620</strain>
    </source>
</reference>
<dbReference type="GO" id="GO:0009697">
    <property type="term" value="P:salicylic acid biosynthetic process"/>
    <property type="evidence" value="ECO:0007669"/>
    <property type="project" value="TreeGrafter"/>
</dbReference>
<dbReference type="PANTHER" id="PTHR42839">
    <property type="entry name" value="ISOCHORISMATE SYNTHASE ENTC"/>
    <property type="match status" value="1"/>
</dbReference>
<evidence type="ECO:0000256" key="2">
    <source>
        <dbReference type="ARBA" id="ARBA00005297"/>
    </source>
</evidence>
<gene>
    <name evidence="7" type="ORF">FGL89_01060</name>
</gene>
<proteinExistence type="inferred from homology"/>
<dbReference type="EC" id="5.4.4.2" evidence="3"/>
<feature type="domain" description="Chorismate-utilising enzyme C-terminal" evidence="6">
    <location>
        <begin position="127"/>
        <end position="382"/>
    </location>
</feature>
<dbReference type="Pfam" id="PF00425">
    <property type="entry name" value="Chorismate_bind"/>
    <property type="match status" value="1"/>
</dbReference>
<dbReference type="NCBIfam" id="TIGR00543">
    <property type="entry name" value="isochor_syn"/>
    <property type="match status" value="1"/>
</dbReference>
<comment type="similarity">
    <text evidence="2">Belongs to the isochorismate synthase family.</text>
</comment>
<dbReference type="Gene3D" id="3.60.120.10">
    <property type="entry name" value="Anthranilate synthase"/>
    <property type="match status" value="1"/>
</dbReference>
<dbReference type="InterPro" id="IPR004561">
    <property type="entry name" value="IsoChor_synthase"/>
</dbReference>
<dbReference type="OMA" id="VNLRCMQ"/>
<dbReference type="RefSeq" id="WP_014974260.1">
    <property type="nucleotide sequence ID" value="NZ_CP042374.1"/>
</dbReference>
<dbReference type="AlphaFoldDB" id="A0AAE6M2Z9"/>
<evidence type="ECO:0000256" key="3">
    <source>
        <dbReference type="ARBA" id="ARBA00012824"/>
    </source>
</evidence>
<sequence>MQYNYTRLVNDKDEQKLYEALDSFETSAYFRTRDATKARFGFGATVTTDTAELLQDDIAFGGRSFDEQKIKNSTLMNGFWFVPRIAVTMTQTTITFSSDESLDFDTWLAQIPNMKAEMVHVISVDDETDWADRTEKLISTLKSKQTLKKVVFGRQQILKLSNKLYLSRLIRGLSSQNNTYHFILKHQDEFYISATPERLIKVADGHLTTGAVAGTIQRGDNEQDDMALGKLLLASHKNRQEHQYVVENIQQKLQAMTEKLTVPADPILLKTQQVQHLYTPIIGEIDSQYTLVHLMNQLHPTPALGGVPQKEALAYIQDYERTPRGLFASPMGYLDAEQGGELVVGIRAMHVNQRSHQATLFAGAGIVSDSTAAQEFKETALKLKAMRQLLKDYSI</sequence>
<evidence type="ECO:0000313" key="7">
    <source>
        <dbReference type="EMBL" id="QEA32824.1"/>
    </source>
</evidence>
<evidence type="ECO:0000256" key="4">
    <source>
        <dbReference type="ARBA" id="ARBA00023235"/>
    </source>
</evidence>
<evidence type="ECO:0000259" key="6">
    <source>
        <dbReference type="Pfam" id="PF00425"/>
    </source>
</evidence>
<keyword evidence="4 7" id="KW-0413">Isomerase</keyword>
<name>A0AAE6M2Z9_LEUCA</name>
<comment type="catalytic activity">
    <reaction evidence="1">
        <text>chorismate = isochorismate</text>
        <dbReference type="Rhea" id="RHEA:18985"/>
        <dbReference type="ChEBI" id="CHEBI:29748"/>
        <dbReference type="ChEBI" id="CHEBI:29780"/>
        <dbReference type="EC" id="5.4.4.2"/>
    </reaction>
</comment>
<protein>
    <recommendedName>
        <fullName evidence="3">isochorismate synthase</fullName>
        <ecNumber evidence="3">5.4.4.2</ecNumber>
    </recommendedName>
    <alternativeName>
        <fullName evidence="5">Isochorismate mutase</fullName>
    </alternativeName>
</protein>
<evidence type="ECO:0000256" key="1">
    <source>
        <dbReference type="ARBA" id="ARBA00000799"/>
    </source>
</evidence>
<evidence type="ECO:0000256" key="5">
    <source>
        <dbReference type="ARBA" id="ARBA00041564"/>
    </source>
</evidence>
<dbReference type="Proteomes" id="UP000321332">
    <property type="component" value="Chromosome"/>
</dbReference>
<dbReference type="PANTHER" id="PTHR42839:SF1">
    <property type="entry name" value="ISOCHORISMATE SYNTHASE MENF"/>
    <property type="match status" value="1"/>
</dbReference>